<proteinExistence type="predicted"/>
<dbReference type="Proteomes" id="UP000249464">
    <property type="component" value="Unassembled WGS sequence"/>
</dbReference>
<reference evidence="1 2" key="1">
    <citation type="submission" date="2016-11" db="EMBL/GenBank/DDBJ databases">
        <authorList>
            <person name="Jaros S."/>
            <person name="Januszkiewicz K."/>
            <person name="Wedrychowicz H."/>
        </authorList>
    </citation>
    <scope>NUCLEOTIDE SEQUENCE [LARGE SCALE GENOMIC DNA]</scope>
</reference>
<gene>
    <name evidence="1" type="primary">BQ5605_C013g07069</name>
    <name evidence="1" type="ORF">BQ5605_C013G07069</name>
</gene>
<evidence type="ECO:0000313" key="1">
    <source>
        <dbReference type="EMBL" id="SGY14736.1"/>
    </source>
</evidence>
<dbReference type="EMBL" id="FQNC01000013">
    <property type="protein sequence ID" value="SGY14736.1"/>
    <property type="molecule type" value="Genomic_DNA"/>
</dbReference>
<evidence type="ECO:0000313" key="2">
    <source>
        <dbReference type="Proteomes" id="UP000249464"/>
    </source>
</evidence>
<dbReference type="AlphaFoldDB" id="A0A2X0LVG7"/>
<keyword evidence="2" id="KW-1185">Reference proteome</keyword>
<name>A0A2X0LVG7_9BASI</name>
<protein>
    <submittedName>
        <fullName evidence="1">BQ5605_C013g07069 protein</fullName>
    </submittedName>
</protein>
<sequence length="108" mass="12086">MLIVTNQQSEKSLLSSFCNLDLIVNSPSNLQPPRPLFWSYKNNYINPAPRPAILAIACCLRLSNLNPDTCPPQTTEQMQQPMQRCQAICESSGESLFEVQNTCLKDAI</sequence>
<accession>A0A2X0LVG7</accession>
<organism evidence="1 2">
    <name type="scientific">Microbotryum silenes-dioicae</name>
    <dbReference type="NCBI Taxonomy" id="796604"/>
    <lineage>
        <taxon>Eukaryota</taxon>
        <taxon>Fungi</taxon>
        <taxon>Dikarya</taxon>
        <taxon>Basidiomycota</taxon>
        <taxon>Pucciniomycotina</taxon>
        <taxon>Microbotryomycetes</taxon>
        <taxon>Microbotryales</taxon>
        <taxon>Microbotryaceae</taxon>
        <taxon>Microbotryum</taxon>
    </lineage>
</organism>